<evidence type="ECO:0000256" key="1">
    <source>
        <dbReference type="SAM" id="MobiDB-lite"/>
    </source>
</evidence>
<feature type="compositionally biased region" description="Low complexity" evidence="1">
    <location>
        <begin position="566"/>
        <end position="575"/>
    </location>
</feature>
<feature type="compositionally biased region" description="Gly residues" evidence="1">
    <location>
        <begin position="393"/>
        <end position="403"/>
    </location>
</feature>
<feature type="region of interest" description="Disordered" evidence="1">
    <location>
        <begin position="1"/>
        <end position="91"/>
    </location>
</feature>
<feature type="compositionally biased region" description="Acidic residues" evidence="1">
    <location>
        <begin position="1104"/>
        <end position="1114"/>
    </location>
</feature>
<dbReference type="EMBL" id="FN648431">
    <property type="protein sequence ID" value="CBJ48558.1"/>
    <property type="molecule type" value="Genomic_DNA"/>
</dbReference>
<feature type="region of interest" description="Disordered" evidence="1">
    <location>
        <begin position="200"/>
        <end position="232"/>
    </location>
</feature>
<feature type="region of interest" description="Disordered" evidence="1">
    <location>
        <begin position="498"/>
        <end position="548"/>
    </location>
</feature>
<feature type="compositionally biased region" description="Low complexity" evidence="1">
    <location>
        <begin position="23"/>
        <end position="33"/>
    </location>
</feature>
<dbReference type="EMBL" id="FN649736">
    <property type="protein sequence ID" value="CBJ48558.1"/>
    <property type="molecule type" value="Genomic_DNA"/>
</dbReference>
<feature type="region of interest" description="Disordered" evidence="1">
    <location>
        <begin position="631"/>
        <end position="1065"/>
    </location>
</feature>
<dbReference type="InParanoid" id="D7FTI0"/>
<feature type="compositionally biased region" description="Basic and acidic residues" evidence="1">
    <location>
        <begin position="78"/>
        <end position="89"/>
    </location>
</feature>
<feature type="compositionally biased region" description="Polar residues" evidence="1">
    <location>
        <begin position="373"/>
        <end position="383"/>
    </location>
</feature>
<name>D7FTI0_ECTSI</name>
<dbReference type="Proteomes" id="UP000002630">
    <property type="component" value="Linkage Group LG11"/>
</dbReference>
<feature type="compositionally biased region" description="Low complexity" evidence="1">
    <location>
        <begin position="936"/>
        <end position="951"/>
    </location>
</feature>
<dbReference type="OrthoDB" id="10541521at2759"/>
<keyword evidence="3" id="KW-1185">Reference proteome</keyword>
<dbReference type="AlphaFoldDB" id="D7FTI0"/>
<feature type="region of interest" description="Disordered" evidence="1">
    <location>
        <begin position="249"/>
        <end position="406"/>
    </location>
</feature>
<accession>D7FTI0</accession>
<feature type="compositionally biased region" description="Low complexity" evidence="1">
    <location>
        <begin position="978"/>
        <end position="990"/>
    </location>
</feature>
<evidence type="ECO:0000313" key="3">
    <source>
        <dbReference type="Proteomes" id="UP000002630"/>
    </source>
</evidence>
<feature type="compositionally biased region" description="Acidic residues" evidence="1">
    <location>
        <begin position="719"/>
        <end position="734"/>
    </location>
</feature>
<feature type="compositionally biased region" description="Basic residues" evidence="1">
    <location>
        <begin position="701"/>
        <end position="714"/>
    </location>
</feature>
<feature type="compositionally biased region" description="Low complexity" evidence="1">
    <location>
        <begin position="61"/>
        <end position="72"/>
    </location>
</feature>
<evidence type="ECO:0000313" key="2">
    <source>
        <dbReference type="EMBL" id="CBJ48558.1"/>
    </source>
</evidence>
<feature type="compositionally biased region" description="Low complexity" evidence="1">
    <location>
        <begin position="1024"/>
        <end position="1043"/>
    </location>
</feature>
<feature type="compositionally biased region" description="Low complexity" evidence="1">
    <location>
        <begin position="262"/>
        <end position="274"/>
    </location>
</feature>
<feature type="compositionally biased region" description="Low complexity" evidence="1">
    <location>
        <begin position="1007"/>
        <end position="1016"/>
    </location>
</feature>
<feature type="region of interest" description="Disordered" evidence="1">
    <location>
        <begin position="1079"/>
        <end position="1163"/>
    </location>
</feature>
<proteinExistence type="predicted"/>
<organism evidence="2 3">
    <name type="scientific">Ectocarpus siliculosus</name>
    <name type="common">Brown alga</name>
    <name type="synonym">Conferva siliculosa</name>
    <dbReference type="NCBI Taxonomy" id="2880"/>
    <lineage>
        <taxon>Eukaryota</taxon>
        <taxon>Sar</taxon>
        <taxon>Stramenopiles</taxon>
        <taxon>Ochrophyta</taxon>
        <taxon>PX clade</taxon>
        <taxon>Phaeophyceae</taxon>
        <taxon>Ectocarpales</taxon>
        <taxon>Ectocarpaceae</taxon>
        <taxon>Ectocarpus</taxon>
    </lineage>
</organism>
<feature type="compositionally biased region" description="Low complexity" evidence="1">
    <location>
        <begin position="761"/>
        <end position="793"/>
    </location>
</feature>
<reference evidence="2 3" key="1">
    <citation type="journal article" date="2010" name="Nature">
        <title>The Ectocarpus genome and the independent evolution of multicellularity in brown algae.</title>
        <authorList>
            <person name="Cock J.M."/>
            <person name="Sterck L."/>
            <person name="Rouze P."/>
            <person name="Scornet D."/>
            <person name="Allen A.E."/>
            <person name="Amoutzias G."/>
            <person name="Anthouard V."/>
            <person name="Artiguenave F."/>
            <person name="Aury J.M."/>
            <person name="Badger J.H."/>
            <person name="Beszteri B."/>
            <person name="Billiau K."/>
            <person name="Bonnet E."/>
            <person name="Bothwell J.H."/>
            <person name="Bowler C."/>
            <person name="Boyen C."/>
            <person name="Brownlee C."/>
            <person name="Carrano C.J."/>
            <person name="Charrier B."/>
            <person name="Cho G.Y."/>
            <person name="Coelho S.M."/>
            <person name="Collen J."/>
            <person name="Corre E."/>
            <person name="Da Silva C."/>
            <person name="Delage L."/>
            <person name="Delaroque N."/>
            <person name="Dittami S.M."/>
            <person name="Doulbeau S."/>
            <person name="Elias M."/>
            <person name="Farnham G."/>
            <person name="Gachon C.M."/>
            <person name="Gschloessl B."/>
            <person name="Heesch S."/>
            <person name="Jabbari K."/>
            <person name="Jubin C."/>
            <person name="Kawai H."/>
            <person name="Kimura K."/>
            <person name="Kloareg B."/>
            <person name="Kupper F.C."/>
            <person name="Lang D."/>
            <person name="Le Bail A."/>
            <person name="Leblanc C."/>
            <person name="Lerouge P."/>
            <person name="Lohr M."/>
            <person name="Lopez P.J."/>
            <person name="Martens C."/>
            <person name="Maumus F."/>
            <person name="Michel G."/>
            <person name="Miranda-Saavedra D."/>
            <person name="Morales J."/>
            <person name="Moreau H."/>
            <person name="Motomura T."/>
            <person name="Nagasato C."/>
            <person name="Napoli C.A."/>
            <person name="Nelson D.R."/>
            <person name="Nyvall-Collen P."/>
            <person name="Peters A.F."/>
            <person name="Pommier C."/>
            <person name="Potin P."/>
            <person name="Poulain J."/>
            <person name="Quesneville H."/>
            <person name="Read B."/>
            <person name="Rensing S.A."/>
            <person name="Ritter A."/>
            <person name="Rousvoal S."/>
            <person name="Samanta M."/>
            <person name="Samson G."/>
            <person name="Schroeder D.C."/>
            <person name="Segurens B."/>
            <person name="Strittmatter M."/>
            <person name="Tonon T."/>
            <person name="Tregear J.W."/>
            <person name="Valentin K."/>
            <person name="von Dassow P."/>
            <person name="Yamagishi T."/>
            <person name="Van de Peer Y."/>
            <person name="Wincker P."/>
        </authorList>
    </citation>
    <scope>NUCLEOTIDE SEQUENCE [LARGE SCALE GENOMIC DNA]</scope>
    <source>
        <strain evidence="3">Ec32 / CCAP1310/4</strain>
    </source>
</reference>
<feature type="compositionally biased region" description="Basic and acidic residues" evidence="1">
    <location>
        <begin position="821"/>
        <end position="833"/>
    </location>
</feature>
<protein>
    <submittedName>
        <fullName evidence="2">Uncharacterized protein</fullName>
    </submittedName>
</protein>
<gene>
    <name evidence="2" type="ORF">Esi_0025_0126</name>
</gene>
<feature type="compositionally biased region" description="Low complexity" evidence="1">
    <location>
        <begin position="326"/>
        <end position="335"/>
    </location>
</feature>
<feature type="compositionally biased region" description="Basic and acidic residues" evidence="1">
    <location>
        <begin position="346"/>
        <end position="356"/>
    </location>
</feature>
<feature type="compositionally biased region" description="Gly residues" evidence="1">
    <location>
        <begin position="1044"/>
        <end position="1054"/>
    </location>
</feature>
<sequence>MDVVDENQGSHGIIGSPVRRKVSAASHAASSASPLAERARDAQGVVMESQRQAAGGKKAVSGRSSTGSNSASKRARRTGKEPHGSRRETASNLELAGVLEALGSPSTGEVVMEEAAVGGEAVAACAKKSRMRHKRRMTADILDINNIFDDSMSSDGPAAAAAAAAAMAAASPPPRTGPAQAASPAGGSLTSSVYDGLDYVSSRSSGSRRSSLEGGGGADQMMAGAEEADGGDETADFSAIFKLVAQGTTPAGKNTRTPPGEGSQAVGAGVGSSSTPPPAGPPRARHHSNQKPGRDSLAQGLVEPASLPPGALGRVGSGAGGVKEVAPAANNPAAPTERVRRPKHSISRETPPDNWEHMAVPTPGPRHRDSLRPSHQPTFHSPNADSAASGTSGTPGSGSGETGDVGKLLADLSANSMISSAGGGSDEEDDGQYTAMNVDAVMAELESDGMGGRGEVRGCDDHPTAVDMDARVAELADGGGGGGTGGKKKRRNTAEKLTVDSLLGSLDSPPVQSSGGTRLAGTPRDSAEGGGATPLGAAEPSGVAATSEQPAVLLPKAAADAVALGDGSSSLASSSPGEQGAAAAATPGSGRSGATAVSMRGVFEPISPSLGGSADGEGVPVGGGCVVTPRFDRRVSGSVGGGRKDSGGTAGNGSVCGLLDSTPSPGGGLDQSFGEGEGRGKLPPMTGRAGAIAAILDSGTRGRRSSAKAGKNGRRNTCEPEEFGDVIADLDSEPDTPASSRDHSRVGEDAASPQEKGEPVETLSTPSSSSSLDSSPEASGPAAQQAEQEAGAKAGAGGPEESMDVDTDEDSFDSPGGGSEDENKPKERDDRRSTASPTTLGALLEDLGAQGEDETDEHGTVNSTEGVKASPPQENESGPSDDGVEENTSPIITHTPSPPVARRTRSKSPASMKRANVGEVGLASPRPAASARNKRSSMSISASPASKVSAPQPAPESARGRLKSCLSSRKRARGGPAGVASSSGRSPSASLGTPDLTNSAGTDGSLAMAGSSPSPSRGGGAAAGSGVIAGAPHGVKTPGPSSGVSGGGGGGGRGPASDMGLETPRRVMFGAPMAAEFNHLSPSNRLTPMPSRDAKSLFPLEKQEEAETDEDEDTAANSAQLAEWEGVEPMGEGDLEFDDFDGVNGAGSMFSPEQEAFSKASPR</sequence>
<dbReference type="OMA" id="DENQGSH"/>
<feature type="compositionally biased region" description="Acidic residues" evidence="1">
    <location>
        <begin position="801"/>
        <end position="812"/>
    </location>
</feature>
<feature type="region of interest" description="Disordered" evidence="1">
    <location>
        <begin position="566"/>
        <end position="595"/>
    </location>
</feature>
<feature type="compositionally biased region" description="Acidic residues" evidence="1">
    <location>
        <begin position="1131"/>
        <end position="1141"/>
    </location>
</feature>